<keyword evidence="3" id="KW-1185">Reference proteome</keyword>
<feature type="compositionally biased region" description="Basic and acidic residues" evidence="1">
    <location>
        <begin position="1"/>
        <end position="12"/>
    </location>
</feature>
<evidence type="ECO:0000256" key="1">
    <source>
        <dbReference type="SAM" id="MobiDB-lite"/>
    </source>
</evidence>
<gene>
    <name evidence="2" type="ORF">UJA718_LOCUS39916</name>
</gene>
<evidence type="ECO:0000313" key="2">
    <source>
        <dbReference type="EMBL" id="CAF4771200.1"/>
    </source>
</evidence>
<comment type="caution">
    <text evidence="2">The sequence shown here is derived from an EMBL/GenBank/DDBJ whole genome shotgun (WGS) entry which is preliminary data.</text>
</comment>
<evidence type="ECO:0000313" key="3">
    <source>
        <dbReference type="Proteomes" id="UP000663873"/>
    </source>
</evidence>
<dbReference type="AlphaFoldDB" id="A0A821MQY8"/>
<dbReference type="EMBL" id="CAJOBP010043121">
    <property type="protein sequence ID" value="CAF4771200.1"/>
    <property type="molecule type" value="Genomic_DNA"/>
</dbReference>
<sequence length="52" mass="6026">MIKFDDPQKKDTISNLKEQSIDYDDNQHDETNIDSTSQSYTASDDETNIKNE</sequence>
<protein>
    <submittedName>
        <fullName evidence="2">Uncharacterized protein</fullName>
    </submittedName>
</protein>
<feature type="compositionally biased region" description="Polar residues" evidence="1">
    <location>
        <begin position="33"/>
        <end position="42"/>
    </location>
</feature>
<feature type="region of interest" description="Disordered" evidence="1">
    <location>
        <begin position="1"/>
        <end position="52"/>
    </location>
</feature>
<name>A0A821MQY8_9BILA</name>
<feature type="non-terminal residue" evidence="2">
    <location>
        <position position="1"/>
    </location>
</feature>
<dbReference type="Proteomes" id="UP000663873">
    <property type="component" value="Unassembled WGS sequence"/>
</dbReference>
<accession>A0A821MQY8</accession>
<proteinExistence type="predicted"/>
<reference evidence="2" key="1">
    <citation type="submission" date="2021-02" db="EMBL/GenBank/DDBJ databases">
        <authorList>
            <person name="Nowell W R."/>
        </authorList>
    </citation>
    <scope>NUCLEOTIDE SEQUENCE</scope>
</reference>
<organism evidence="2 3">
    <name type="scientific">Rotaria socialis</name>
    <dbReference type="NCBI Taxonomy" id="392032"/>
    <lineage>
        <taxon>Eukaryota</taxon>
        <taxon>Metazoa</taxon>
        <taxon>Spiralia</taxon>
        <taxon>Gnathifera</taxon>
        <taxon>Rotifera</taxon>
        <taxon>Eurotatoria</taxon>
        <taxon>Bdelloidea</taxon>
        <taxon>Philodinida</taxon>
        <taxon>Philodinidae</taxon>
        <taxon>Rotaria</taxon>
    </lineage>
</organism>